<name>A0A930B6Q7_9FIRM</name>
<dbReference type="Proteomes" id="UP000757890">
    <property type="component" value="Unassembled WGS sequence"/>
</dbReference>
<accession>A0A930B6Q7</accession>
<evidence type="ECO:0000313" key="3">
    <source>
        <dbReference type="Proteomes" id="UP000757890"/>
    </source>
</evidence>
<gene>
    <name evidence="2" type="ORF">HXL70_07545</name>
</gene>
<proteinExistence type="predicted"/>
<protein>
    <submittedName>
        <fullName evidence="2">Uncharacterized protein</fullName>
    </submittedName>
</protein>
<feature type="signal peptide" evidence="1">
    <location>
        <begin position="1"/>
        <end position="22"/>
    </location>
</feature>
<dbReference type="AlphaFoldDB" id="A0A930B6Q7"/>
<organism evidence="2 3">
    <name type="scientific">Dialister invisus</name>
    <dbReference type="NCBI Taxonomy" id="218538"/>
    <lineage>
        <taxon>Bacteria</taxon>
        <taxon>Bacillati</taxon>
        <taxon>Bacillota</taxon>
        <taxon>Negativicutes</taxon>
        <taxon>Veillonellales</taxon>
        <taxon>Veillonellaceae</taxon>
        <taxon>Dialister</taxon>
    </lineage>
</organism>
<keyword evidence="1" id="KW-0732">Signal</keyword>
<reference evidence="2" key="1">
    <citation type="submission" date="2020-04" db="EMBL/GenBank/DDBJ databases">
        <title>Deep metagenomics examines the oral microbiome during advanced dental caries in children, revealing novel taxa and co-occurrences with host molecules.</title>
        <authorList>
            <person name="Baker J.L."/>
            <person name="Morton J.T."/>
            <person name="Dinis M."/>
            <person name="Alvarez R."/>
            <person name="Tran N.C."/>
            <person name="Knight R."/>
            <person name="Edlund A."/>
        </authorList>
    </citation>
    <scope>NUCLEOTIDE SEQUENCE</scope>
    <source>
        <strain evidence="2">JCVI_32_bin.14</strain>
    </source>
</reference>
<evidence type="ECO:0000256" key="1">
    <source>
        <dbReference type="SAM" id="SignalP"/>
    </source>
</evidence>
<sequence length="233" mass="25070">MKKSWFAVIGMILILLLPGTMAAAADNITVAGQFEGAYADNVYRFVTADGQEIPAMMEHAGKIMSYTPFQATGYVAYNQAGQPVLIIRNVSYQERAPNQRAVSYRKDIGNPQPSQMPIGSRTSRDAGYFMGPVKSDLDNWYQVNPGDLKLEDLGAYQVAWNLSGLPVGTRICTVGSILSSAGSGLMNFRTARGNKILINLNGAVVPMGQRVTVLGIISTPSVLTIQFVNSVGS</sequence>
<feature type="chain" id="PRO_5038867425" evidence="1">
    <location>
        <begin position="23"/>
        <end position="233"/>
    </location>
</feature>
<comment type="caution">
    <text evidence="2">The sequence shown here is derived from an EMBL/GenBank/DDBJ whole genome shotgun (WGS) entry which is preliminary data.</text>
</comment>
<dbReference type="EMBL" id="JABZMK010000063">
    <property type="protein sequence ID" value="MBF1129878.1"/>
    <property type="molecule type" value="Genomic_DNA"/>
</dbReference>
<evidence type="ECO:0000313" key="2">
    <source>
        <dbReference type="EMBL" id="MBF1129878.1"/>
    </source>
</evidence>